<gene>
    <name evidence="2" type="ORF">JG29_04250</name>
</gene>
<evidence type="ECO:0000259" key="1">
    <source>
        <dbReference type="Pfam" id="PF01243"/>
    </source>
</evidence>
<dbReference type="OrthoDB" id="6196741at2"/>
<name>A0A0F4KZJ0_9LACO</name>
<keyword evidence="3" id="KW-1185">Reference proteome</keyword>
<dbReference type="RefSeq" id="WP_045922308.1">
    <property type="nucleotide sequence ID" value="NZ_JAAEDY010000002.1"/>
</dbReference>
<dbReference type="HOGENOM" id="CLU_118461_2_1_9"/>
<dbReference type="Pfam" id="PF01243">
    <property type="entry name" value="PNPOx_N"/>
    <property type="match status" value="1"/>
</dbReference>
<sequence>MKKLTSDMKELLQTQLSFLATTDGHNHPQVGPKGTMRILDDTHLLYDEHTGKQAWENIHVNPQVAVAVVNHDVFKGYRFEGKAIIHQDDQIFADAQEFAKGHHVPQPIAAVVIEIEEIFYLDAGKTAGDPVQ</sequence>
<dbReference type="SUPFAM" id="SSF50475">
    <property type="entry name" value="FMN-binding split barrel"/>
    <property type="match status" value="1"/>
</dbReference>
<evidence type="ECO:0000313" key="2">
    <source>
        <dbReference type="EMBL" id="KJY51374.1"/>
    </source>
</evidence>
<organism evidence="2 3">
    <name type="scientific">Bombilactobacillus mellis</name>
    <dbReference type="NCBI Taxonomy" id="1218508"/>
    <lineage>
        <taxon>Bacteria</taxon>
        <taxon>Bacillati</taxon>
        <taxon>Bacillota</taxon>
        <taxon>Bacilli</taxon>
        <taxon>Lactobacillales</taxon>
        <taxon>Lactobacillaceae</taxon>
        <taxon>Bombilactobacillus</taxon>
    </lineage>
</organism>
<accession>A0A0F4KZJ0</accession>
<dbReference type="EMBL" id="JXBZ01000002">
    <property type="protein sequence ID" value="KJY51374.1"/>
    <property type="molecule type" value="Genomic_DNA"/>
</dbReference>
<dbReference type="Proteomes" id="UP000033695">
    <property type="component" value="Unassembled WGS sequence"/>
</dbReference>
<dbReference type="Gene3D" id="2.30.110.10">
    <property type="entry name" value="Electron Transport, Fmn-binding Protein, Chain A"/>
    <property type="match status" value="1"/>
</dbReference>
<evidence type="ECO:0000313" key="3">
    <source>
        <dbReference type="Proteomes" id="UP000033695"/>
    </source>
</evidence>
<dbReference type="InterPro" id="IPR012349">
    <property type="entry name" value="Split_barrel_FMN-bd"/>
</dbReference>
<proteinExistence type="predicted"/>
<dbReference type="AlphaFoldDB" id="A0A0F4KZJ0"/>
<reference evidence="2 3" key="1">
    <citation type="submission" date="2014-12" db="EMBL/GenBank/DDBJ databases">
        <title>Comparative genomics of the lactic acid bacteria isolated from the honey bee gut.</title>
        <authorList>
            <person name="Ellegaard K.M."/>
            <person name="Tamarit D."/>
            <person name="Javelind E."/>
            <person name="Olofsson T."/>
            <person name="Andersson S.G."/>
            <person name="Vasquez A."/>
        </authorList>
    </citation>
    <scope>NUCLEOTIDE SEQUENCE [LARGE SCALE GENOMIC DNA]</scope>
    <source>
        <strain evidence="2 3">Hon2</strain>
    </source>
</reference>
<comment type="caution">
    <text evidence="2">The sequence shown here is derived from an EMBL/GenBank/DDBJ whole genome shotgun (WGS) entry which is preliminary data.</text>
</comment>
<dbReference type="PANTHER" id="PTHR40660">
    <property type="entry name" value="5'-PHOSPHATE OXIDASE PUTATIVE DOMAIN-CONTAINING PROTEIN-RELATED"/>
    <property type="match status" value="1"/>
</dbReference>
<dbReference type="PATRIC" id="fig|1218508.4.peg.433"/>
<protein>
    <submittedName>
        <fullName evidence="2">Pyridoxine 5'-phosphate oxidase V related favin-nucleotide-binding protein</fullName>
    </submittedName>
</protein>
<feature type="domain" description="Pyridoxamine 5'-phosphate oxidase N-terminal" evidence="1">
    <location>
        <begin position="7"/>
        <end position="121"/>
    </location>
</feature>
<dbReference type="STRING" id="1218508.JG29_04250"/>
<dbReference type="PANTHER" id="PTHR40660:SF1">
    <property type="entry name" value="5'-PHOSPHATE OXIDASE PUTATIVE DOMAIN-CONTAINING PROTEIN-RELATED"/>
    <property type="match status" value="1"/>
</dbReference>
<dbReference type="InterPro" id="IPR011576">
    <property type="entry name" value="Pyridox_Oxase_N"/>
</dbReference>